<dbReference type="EMBL" id="WNTK01000038">
    <property type="protein sequence ID" value="KAG9472738.1"/>
    <property type="molecule type" value="Genomic_DNA"/>
</dbReference>
<dbReference type="InterPro" id="IPR008906">
    <property type="entry name" value="HATC_C_dom"/>
</dbReference>
<dbReference type="InterPro" id="IPR003656">
    <property type="entry name" value="Znf_BED"/>
</dbReference>
<dbReference type="Pfam" id="PF02892">
    <property type="entry name" value="zf-BED"/>
    <property type="match status" value="2"/>
</dbReference>
<reference evidence="10" key="1">
    <citation type="thesis" date="2020" institute="ProQuest LLC" country="789 East Eisenhower Parkway, Ann Arbor, MI, USA">
        <title>Comparative Genomics and Chromosome Evolution.</title>
        <authorList>
            <person name="Mudd A.B."/>
        </authorList>
    </citation>
    <scope>NUCLEOTIDE SEQUENCE</scope>
    <source>
        <strain evidence="10">HN-11 Male</strain>
        <tissue evidence="10">Kidney and liver</tissue>
    </source>
</reference>
<feature type="domain" description="BED-type" evidence="9">
    <location>
        <begin position="332"/>
        <end position="389"/>
    </location>
</feature>
<keyword evidence="3 7" id="KW-0863">Zinc-finger</keyword>
<dbReference type="SMART" id="SM00614">
    <property type="entry name" value="ZnF_BED"/>
    <property type="match status" value="2"/>
</dbReference>
<dbReference type="GO" id="GO:0003677">
    <property type="term" value="F:DNA binding"/>
    <property type="evidence" value="ECO:0007669"/>
    <property type="project" value="UniProtKB-KW"/>
</dbReference>
<dbReference type="InterPro" id="IPR036236">
    <property type="entry name" value="Znf_C2H2_sf"/>
</dbReference>
<dbReference type="Pfam" id="PF05699">
    <property type="entry name" value="Dimer_Tnp_hAT"/>
    <property type="match status" value="1"/>
</dbReference>
<keyword evidence="2" id="KW-0479">Metal-binding</keyword>
<keyword evidence="11" id="KW-1185">Reference proteome</keyword>
<dbReference type="GO" id="GO:0046983">
    <property type="term" value="F:protein dimerization activity"/>
    <property type="evidence" value="ECO:0007669"/>
    <property type="project" value="InterPro"/>
</dbReference>
<dbReference type="GO" id="GO:0005634">
    <property type="term" value="C:nucleus"/>
    <property type="evidence" value="ECO:0007669"/>
    <property type="project" value="UniProtKB-SubCell"/>
</dbReference>
<evidence type="ECO:0000256" key="8">
    <source>
        <dbReference type="SAM" id="MobiDB-lite"/>
    </source>
</evidence>
<evidence type="ECO:0000256" key="6">
    <source>
        <dbReference type="ARBA" id="ARBA00023242"/>
    </source>
</evidence>
<organism evidence="10 11">
    <name type="scientific">Eleutherodactylus coqui</name>
    <name type="common">Puerto Rican coqui</name>
    <dbReference type="NCBI Taxonomy" id="57060"/>
    <lineage>
        <taxon>Eukaryota</taxon>
        <taxon>Metazoa</taxon>
        <taxon>Chordata</taxon>
        <taxon>Craniata</taxon>
        <taxon>Vertebrata</taxon>
        <taxon>Euteleostomi</taxon>
        <taxon>Amphibia</taxon>
        <taxon>Batrachia</taxon>
        <taxon>Anura</taxon>
        <taxon>Neobatrachia</taxon>
        <taxon>Hyloidea</taxon>
        <taxon>Eleutherodactylidae</taxon>
        <taxon>Eleutherodactylinae</taxon>
        <taxon>Eleutherodactylus</taxon>
        <taxon>Eleutherodactylus</taxon>
    </lineage>
</organism>
<gene>
    <name evidence="10" type="ORF">GDO78_017446</name>
</gene>
<dbReference type="SUPFAM" id="SSF53098">
    <property type="entry name" value="Ribonuclease H-like"/>
    <property type="match status" value="1"/>
</dbReference>
<dbReference type="PANTHER" id="PTHR47241">
    <property type="entry name" value="FINGER PROTEIN, PUTATIVE-RELATED"/>
    <property type="match status" value="1"/>
</dbReference>
<evidence type="ECO:0000259" key="9">
    <source>
        <dbReference type="PROSITE" id="PS50808"/>
    </source>
</evidence>
<dbReference type="OrthoDB" id="1607513at2759"/>
<keyword evidence="6" id="KW-0539">Nucleus</keyword>
<feature type="compositionally biased region" description="Acidic residues" evidence="8">
    <location>
        <begin position="189"/>
        <end position="204"/>
    </location>
</feature>
<sequence length="1088" mass="123723">MSEEIKGLLAGCDSVQDQPPQPMDPDNVDLLAKEYSDSGMSKIKKSHNEIVPEIEIKLESSDDEVSSWSLPFPRKRKGTNLNSMEVRGDQGKGHIEEDGSLRMITSTQNATPLVVRPTRKRKSTSEVWEFFCRDPTIISRAVCSLCRMSVSRGKLGGRFGTTALKRHLESKHPLQWAQRRSMKLQKPEGEEEEEETYEDEDDKDESFQNPFNEAIAQFLYPKPRPSEKAAFVCSVAHGSPKMYEIIDSSDDEEDKERVDNVMVRFSEGMNSKRKRPEQAGSLDNFDSDSIFHIDTKDPPHPSLRIEKMQPIVSQTFSSADYSPVPLGARRRKSTSAVWQFFFLDRTNICRAICNLCHASVGRGKLGGHLGTSALMRHLEGKHPLEWSRGKINKSKIAGVIEAEEEEDDDTDEPAMYPQSAFGQFGPTGFSMYPPEMLGDLNQTLHTVPIEYDNENEDLDRRNSIRISFKENILDPTTIILKANGKYPSEHPKAQCWNRSITELMCEMALPYSFITSKAFQKFMAQADPHYSVPTKSFFSGKAVPQLYEAVCERIVTDLKMSGCPQVHITAHVWSSDLTMDYLALTAHWAILRPDTDQSTERKYAVICIKRFPKEYTEGNIQQELIRQVSLWLLPNALCPGFFVSSGDFNLIHAIKGANYTYVPCFTHSLNLLVTDFLQNNRYIAGMLTMARKVCSHFIHSSRAKRIFSELQFENNLLKHSLKLENVPHWTSTFYMLQRLLEQQRAVQEYLVMHKVETVDIHLSSSHWNLMASLVDLLQPFEMAIREVNASHSSLSQVLPELRYLHIFLKQIRGHFESKGDANGVVLADSFALKLSTDYGVNEMFQKEEFVLATLLDPRFKGRIEAILPSDSDIDHWKQVLVKKVKDVMSSSSSIYSPSQVSHSASQIREDCQSNLLSGKHFDLEPSVMSMASQWRKNMAAPPLIHKEKSLIEHLESVGLLASKSTGASLSTESHSACVMVERYLQDNKTIGAKDDPLVYWQKRSWLWPALTKLAITYLTCPPSSVFAERVFKYPRPFMNTQRRPDIMEGMEHIVFLKVNLENFPNYNPPPLIFSSDNEIEQSDSDEGF</sequence>
<dbReference type="PROSITE" id="PS50808">
    <property type="entry name" value="ZF_BED"/>
    <property type="match status" value="2"/>
</dbReference>
<evidence type="ECO:0000313" key="10">
    <source>
        <dbReference type="EMBL" id="KAG9472738.1"/>
    </source>
</evidence>
<feature type="region of interest" description="Disordered" evidence="8">
    <location>
        <begin position="268"/>
        <end position="290"/>
    </location>
</feature>
<dbReference type="GO" id="GO:0008270">
    <property type="term" value="F:zinc ion binding"/>
    <property type="evidence" value="ECO:0007669"/>
    <property type="project" value="UniProtKB-KW"/>
</dbReference>
<feature type="region of interest" description="Disordered" evidence="8">
    <location>
        <begin position="1"/>
        <end position="28"/>
    </location>
</feature>
<keyword evidence="5" id="KW-0238">DNA-binding</keyword>
<dbReference type="Proteomes" id="UP000770717">
    <property type="component" value="Unassembled WGS sequence"/>
</dbReference>
<evidence type="ECO:0000256" key="1">
    <source>
        <dbReference type="ARBA" id="ARBA00004123"/>
    </source>
</evidence>
<dbReference type="InterPro" id="IPR012337">
    <property type="entry name" value="RNaseH-like_sf"/>
</dbReference>
<evidence type="ECO:0000256" key="4">
    <source>
        <dbReference type="ARBA" id="ARBA00022833"/>
    </source>
</evidence>
<name>A0A8J6EPE3_ELECQ</name>
<keyword evidence="4" id="KW-0862">Zinc</keyword>
<evidence type="ECO:0000256" key="7">
    <source>
        <dbReference type="PROSITE-ProRule" id="PRU00027"/>
    </source>
</evidence>
<proteinExistence type="predicted"/>
<dbReference type="SUPFAM" id="SSF57667">
    <property type="entry name" value="beta-beta-alpha zinc fingers"/>
    <property type="match status" value="2"/>
</dbReference>
<dbReference type="PANTHER" id="PTHR47241:SF1">
    <property type="entry name" value="BED-TYPE DOMAIN-CONTAINING PROTEIN"/>
    <property type="match status" value="1"/>
</dbReference>
<evidence type="ECO:0000256" key="3">
    <source>
        <dbReference type="ARBA" id="ARBA00022771"/>
    </source>
</evidence>
<feature type="region of interest" description="Disordered" evidence="8">
    <location>
        <begin position="170"/>
        <end position="206"/>
    </location>
</feature>
<feature type="domain" description="BED-type" evidence="9">
    <location>
        <begin position="122"/>
        <end position="179"/>
    </location>
</feature>
<comment type="subcellular location">
    <subcellularLocation>
        <location evidence="1">Nucleus</location>
    </subcellularLocation>
</comment>
<protein>
    <recommendedName>
        <fullName evidence="9">BED-type domain-containing protein</fullName>
    </recommendedName>
</protein>
<comment type="caution">
    <text evidence="10">The sequence shown here is derived from an EMBL/GenBank/DDBJ whole genome shotgun (WGS) entry which is preliminary data.</text>
</comment>
<accession>A0A8J6EPE3</accession>
<evidence type="ECO:0000256" key="5">
    <source>
        <dbReference type="ARBA" id="ARBA00023125"/>
    </source>
</evidence>
<evidence type="ECO:0000256" key="2">
    <source>
        <dbReference type="ARBA" id="ARBA00022723"/>
    </source>
</evidence>
<evidence type="ECO:0000313" key="11">
    <source>
        <dbReference type="Proteomes" id="UP000770717"/>
    </source>
</evidence>
<dbReference type="AlphaFoldDB" id="A0A8J6EPE3"/>
<dbReference type="InterPro" id="IPR052865">
    <property type="entry name" value="Zinc_finger_BED"/>
</dbReference>